<feature type="region of interest" description="Disordered" evidence="1">
    <location>
        <begin position="107"/>
        <end position="129"/>
    </location>
</feature>
<dbReference type="AlphaFoldDB" id="A0A1H2X920"/>
<feature type="region of interest" description="Disordered" evidence="1">
    <location>
        <begin position="166"/>
        <end position="196"/>
    </location>
</feature>
<gene>
    <name evidence="2" type="ORF">SAMN05444276_102424</name>
</gene>
<sequence length="245" mass="26036">MTHPGGRVVVRQQVVHPRADDIVALGLAVRPAVADGDVIGPRGRRRERQDDRAAAVGVARVKRRPERVEDVEIGVVKAGRAAVTREGEVIGAAGDQRDPPPVAVARSLERRGERAGAGDDRGGRGVAGNIWHGTFLSAEGPDCRRGPRTAKRGATKRLVGQLLSLSAKRRKREGRPPGRPPLASRSGPQASELSMPLQASTRPFTASIDFCIIACSSSFISISMTFSMPPAPITVGTPTYIPSRP</sequence>
<reference evidence="3" key="1">
    <citation type="submission" date="2016-10" db="EMBL/GenBank/DDBJ databases">
        <authorList>
            <person name="Varghese N."/>
            <person name="Submissions S."/>
        </authorList>
    </citation>
    <scope>NUCLEOTIDE SEQUENCE [LARGE SCALE GENOMIC DNA]</scope>
    <source>
        <strain evidence="3">DSM 29303</strain>
    </source>
</reference>
<name>A0A1H2X920_9RHOB</name>
<accession>A0A1H2X920</accession>
<evidence type="ECO:0000256" key="1">
    <source>
        <dbReference type="SAM" id="MobiDB-lite"/>
    </source>
</evidence>
<dbReference type="EMBL" id="FNNA01000002">
    <property type="protein sequence ID" value="SDW89350.1"/>
    <property type="molecule type" value="Genomic_DNA"/>
</dbReference>
<evidence type="ECO:0000313" key="2">
    <source>
        <dbReference type="EMBL" id="SDW89350.1"/>
    </source>
</evidence>
<proteinExistence type="predicted"/>
<feature type="compositionally biased region" description="Polar residues" evidence="1">
    <location>
        <begin position="186"/>
        <end position="196"/>
    </location>
</feature>
<feature type="compositionally biased region" description="Basic and acidic residues" evidence="1">
    <location>
        <begin position="107"/>
        <end position="123"/>
    </location>
</feature>
<organism evidence="2 3">
    <name type="scientific">Paracoccus sanguinis</name>
    <dbReference type="NCBI Taxonomy" id="1545044"/>
    <lineage>
        <taxon>Bacteria</taxon>
        <taxon>Pseudomonadati</taxon>
        <taxon>Pseudomonadota</taxon>
        <taxon>Alphaproteobacteria</taxon>
        <taxon>Rhodobacterales</taxon>
        <taxon>Paracoccaceae</taxon>
        <taxon>Paracoccus</taxon>
    </lineage>
</organism>
<evidence type="ECO:0000313" key="3">
    <source>
        <dbReference type="Proteomes" id="UP000182944"/>
    </source>
</evidence>
<protein>
    <submittedName>
        <fullName evidence="2">Uncharacterized protein</fullName>
    </submittedName>
</protein>
<keyword evidence="3" id="KW-1185">Reference proteome</keyword>
<dbReference type="Proteomes" id="UP000182944">
    <property type="component" value="Unassembled WGS sequence"/>
</dbReference>